<feature type="compositionally biased region" description="Low complexity" evidence="3">
    <location>
        <begin position="359"/>
        <end position="369"/>
    </location>
</feature>
<dbReference type="InterPro" id="IPR001296">
    <property type="entry name" value="Glyco_trans_1"/>
</dbReference>
<name>A0ABU0R859_9MICO</name>
<dbReference type="CDD" id="cd03802">
    <property type="entry name" value="GT4_AviGT4-like"/>
    <property type="match status" value="1"/>
</dbReference>
<evidence type="ECO:0000256" key="3">
    <source>
        <dbReference type="SAM" id="MobiDB-lite"/>
    </source>
</evidence>
<dbReference type="EMBL" id="JAUSYY010000001">
    <property type="protein sequence ID" value="MDQ0893396.1"/>
    <property type="molecule type" value="Genomic_DNA"/>
</dbReference>
<dbReference type="Pfam" id="PF13439">
    <property type="entry name" value="Glyco_transf_4"/>
    <property type="match status" value="1"/>
</dbReference>
<feature type="region of interest" description="Disordered" evidence="3">
    <location>
        <begin position="342"/>
        <end position="377"/>
    </location>
</feature>
<gene>
    <name evidence="6" type="ORF">QFZ26_000951</name>
</gene>
<keyword evidence="1" id="KW-0328">Glycosyltransferase</keyword>
<evidence type="ECO:0000256" key="2">
    <source>
        <dbReference type="ARBA" id="ARBA00022679"/>
    </source>
</evidence>
<dbReference type="PANTHER" id="PTHR12526">
    <property type="entry name" value="GLYCOSYLTRANSFERASE"/>
    <property type="match status" value="1"/>
</dbReference>
<keyword evidence="2" id="KW-0808">Transferase</keyword>
<organism evidence="6 7">
    <name type="scientific">Agromyces ramosus</name>
    <dbReference type="NCBI Taxonomy" id="33879"/>
    <lineage>
        <taxon>Bacteria</taxon>
        <taxon>Bacillati</taxon>
        <taxon>Actinomycetota</taxon>
        <taxon>Actinomycetes</taxon>
        <taxon>Micrococcales</taxon>
        <taxon>Microbacteriaceae</taxon>
        <taxon>Agromyces</taxon>
    </lineage>
</organism>
<keyword evidence="7" id="KW-1185">Reference proteome</keyword>
<dbReference type="InterPro" id="IPR028098">
    <property type="entry name" value="Glyco_trans_4-like_N"/>
</dbReference>
<reference evidence="6 7" key="1">
    <citation type="submission" date="2023-07" db="EMBL/GenBank/DDBJ databases">
        <title>Comparative genomics of wheat-associated soil bacteria to identify genetic determinants of phenazine resistance.</title>
        <authorList>
            <person name="Mouncey N."/>
        </authorList>
    </citation>
    <scope>NUCLEOTIDE SEQUENCE [LARGE SCALE GENOMIC DNA]</scope>
    <source>
        <strain evidence="6 7">V3I3</strain>
    </source>
</reference>
<evidence type="ECO:0000259" key="5">
    <source>
        <dbReference type="Pfam" id="PF13439"/>
    </source>
</evidence>
<sequence length="377" mass="40375">MRIGIIAPPWIPIPPPAYGGIECFIDVLALELAAAGHEVVLAASGDSTCPVERLPGFPPSDQDKIGMTTHELRHLIRAYAGLTDVDVIVDNTLGGPVLAQSAARRPVVTIVHSPFEEVVLELYGATSPDMTFVAISRHQASTSRHVRVAEVIHHGIRTEDVPVGPGGPDACFLGRMHPDKGLMEAIEVAELAGIHLRIAAKMRESLECEYFEEVVRPALGSNAEYVGELSTDEKYELMGSSCALLNPIQWDEPFGLVMIEALATATPVVATPRGSVPEIVQDGGTGFIGADVEDLVDGLRRASSLDRGACRASVEERFTAAQMAQHYVALFERLLQQERQRRGEGTRAAVPLPTERARAAATVASASAVGDERPQTA</sequence>
<feature type="domain" description="Glycosyltransferase subfamily 4-like N-terminal" evidence="5">
    <location>
        <begin position="18"/>
        <end position="159"/>
    </location>
</feature>
<dbReference type="Proteomes" id="UP001239083">
    <property type="component" value="Unassembled WGS sequence"/>
</dbReference>
<dbReference type="Gene3D" id="3.40.50.2000">
    <property type="entry name" value="Glycogen Phosphorylase B"/>
    <property type="match status" value="2"/>
</dbReference>
<dbReference type="RefSeq" id="WP_307039787.1">
    <property type="nucleotide sequence ID" value="NZ_JAUSYY010000001.1"/>
</dbReference>
<feature type="domain" description="Glycosyl transferase family 1" evidence="4">
    <location>
        <begin position="168"/>
        <end position="304"/>
    </location>
</feature>
<evidence type="ECO:0000256" key="1">
    <source>
        <dbReference type="ARBA" id="ARBA00022676"/>
    </source>
</evidence>
<protein>
    <submittedName>
        <fullName evidence="6">Glycosyltransferase involved in cell wall biosynthesis</fullName>
    </submittedName>
</protein>
<dbReference type="PANTHER" id="PTHR12526:SF595">
    <property type="entry name" value="BLL5217 PROTEIN"/>
    <property type="match status" value="1"/>
</dbReference>
<evidence type="ECO:0000259" key="4">
    <source>
        <dbReference type="Pfam" id="PF00534"/>
    </source>
</evidence>
<dbReference type="SUPFAM" id="SSF53756">
    <property type="entry name" value="UDP-Glycosyltransferase/glycogen phosphorylase"/>
    <property type="match status" value="1"/>
</dbReference>
<comment type="caution">
    <text evidence="6">The sequence shown here is derived from an EMBL/GenBank/DDBJ whole genome shotgun (WGS) entry which is preliminary data.</text>
</comment>
<evidence type="ECO:0000313" key="7">
    <source>
        <dbReference type="Proteomes" id="UP001239083"/>
    </source>
</evidence>
<evidence type="ECO:0000313" key="6">
    <source>
        <dbReference type="EMBL" id="MDQ0893396.1"/>
    </source>
</evidence>
<dbReference type="Pfam" id="PF00534">
    <property type="entry name" value="Glycos_transf_1"/>
    <property type="match status" value="1"/>
</dbReference>
<proteinExistence type="predicted"/>
<accession>A0ABU0R859</accession>